<evidence type="ECO:0000256" key="1">
    <source>
        <dbReference type="ARBA" id="ARBA00000900"/>
    </source>
</evidence>
<evidence type="ECO:0000256" key="3">
    <source>
        <dbReference type="ARBA" id="ARBA00022679"/>
    </source>
</evidence>
<name>A0AAN7L916_9MYRT</name>
<gene>
    <name evidence="9" type="ORF">SAY87_016721</name>
</gene>
<evidence type="ECO:0000256" key="2">
    <source>
        <dbReference type="ARBA" id="ARBA00012483"/>
    </source>
</evidence>
<dbReference type="Proteomes" id="UP001345219">
    <property type="component" value="Chromosome 13"/>
</dbReference>
<comment type="catalytic activity">
    <reaction evidence="1">
        <text>S-ubiquitinyl-[E2 ubiquitin-conjugating enzyme]-L-cysteine + [acceptor protein]-L-lysine = [E2 ubiquitin-conjugating enzyme]-L-cysteine + N(6)-ubiquitinyl-[acceptor protein]-L-lysine.</text>
        <dbReference type="EC" id="2.3.2.27"/>
    </reaction>
</comment>
<evidence type="ECO:0000256" key="7">
    <source>
        <dbReference type="ARBA" id="ARBA00022833"/>
    </source>
</evidence>
<keyword evidence="3" id="KW-0808">Transferase</keyword>
<feature type="domain" description="E3 ubiquitin-protein ligase RNF126-like zinc-ribbon" evidence="8">
    <location>
        <begin position="8"/>
        <end position="39"/>
    </location>
</feature>
<comment type="caution">
    <text evidence="9">The sequence shown here is derived from an EMBL/GenBank/DDBJ whole genome shotgun (WGS) entry which is preliminary data.</text>
</comment>
<accession>A0AAN7L916</accession>
<organism evidence="9 10">
    <name type="scientific">Trapa incisa</name>
    <dbReference type="NCBI Taxonomy" id="236973"/>
    <lineage>
        <taxon>Eukaryota</taxon>
        <taxon>Viridiplantae</taxon>
        <taxon>Streptophyta</taxon>
        <taxon>Embryophyta</taxon>
        <taxon>Tracheophyta</taxon>
        <taxon>Spermatophyta</taxon>
        <taxon>Magnoliopsida</taxon>
        <taxon>eudicotyledons</taxon>
        <taxon>Gunneridae</taxon>
        <taxon>Pentapetalae</taxon>
        <taxon>rosids</taxon>
        <taxon>malvids</taxon>
        <taxon>Myrtales</taxon>
        <taxon>Lythraceae</taxon>
        <taxon>Trapa</taxon>
    </lineage>
</organism>
<dbReference type="EMBL" id="JAXIOK010000001">
    <property type="protein sequence ID" value="KAK4780615.1"/>
    <property type="molecule type" value="Genomic_DNA"/>
</dbReference>
<proteinExistence type="predicted"/>
<protein>
    <recommendedName>
        <fullName evidence="2">RING-type E3 ubiquitin transferase</fullName>
        <ecNumber evidence="2">2.3.2.27</ecNumber>
    </recommendedName>
</protein>
<evidence type="ECO:0000313" key="10">
    <source>
        <dbReference type="Proteomes" id="UP001345219"/>
    </source>
</evidence>
<sequence length="125" mass="14678">MDETMATPYWCHMCSQLVNPIIEAEIKCPYCRDGFVEEMSSATREAQEEDGSDFRSERGLYPRIPVVRRRRRTRGLRFADEDDGEADDMQVRLWGDYSELGHDMDSIIQRRRRSSAMILQLLQDL</sequence>
<evidence type="ECO:0000259" key="8">
    <source>
        <dbReference type="Pfam" id="PF14369"/>
    </source>
</evidence>
<keyword evidence="6" id="KW-0833">Ubl conjugation pathway</keyword>
<keyword evidence="7" id="KW-0862">Zinc</keyword>
<keyword evidence="5" id="KW-0863">Zinc-finger</keyword>
<reference evidence="9 10" key="1">
    <citation type="journal article" date="2023" name="Hortic Res">
        <title>Pangenome of water caltrop reveals structural variations and asymmetric subgenome divergence after allopolyploidization.</title>
        <authorList>
            <person name="Zhang X."/>
            <person name="Chen Y."/>
            <person name="Wang L."/>
            <person name="Yuan Y."/>
            <person name="Fang M."/>
            <person name="Shi L."/>
            <person name="Lu R."/>
            <person name="Comes H.P."/>
            <person name="Ma Y."/>
            <person name="Chen Y."/>
            <person name="Huang G."/>
            <person name="Zhou Y."/>
            <person name="Zheng Z."/>
            <person name="Qiu Y."/>
        </authorList>
    </citation>
    <scope>NUCLEOTIDE SEQUENCE [LARGE SCALE GENOMIC DNA]</scope>
    <source>
        <tissue evidence="9">Roots</tissue>
    </source>
</reference>
<evidence type="ECO:0000313" key="9">
    <source>
        <dbReference type="EMBL" id="KAK4780615.1"/>
    </source>
</evidence>
<dbReference type="GO" id="GO:0061630">
    <property type="term" value="F:ubiquitin protein ligase activity"/>
    <property type="evidence" value="ECO:0007669"/>
    <property type="project" value="UniProtKB-EC"/>
</dbReference>
<keyword evidence="10" id="KW-1185">Reference proteome</keyword>
<dbReference type="GO" id="GO:0008270">
    <property type="term" value="F:zinc ion binding"/>
    <property type="evidence" value="ECO:0007669"/>
    <property type="project" value="UniProtKB-KW"/>
</dbReference>
<evidence type="ECO:0000256" key="5">
    <source>
        <dbReference type="ARBA" id="ARBA00022771"/>
    </source>
</evidence>
<dbReference type="Pfam" id="PF14369">
    <property type="entry name" value="Zn_ribbon_19"/>
    <property type="match status" value="1"/>
</dbReference>
<dbReference type="EC" id="2.3.2.27" evidence="2"/>
<dbReference type="InterPro" id="IPR039525">
    <property type="entry name" value="RNF126-like_zinc-ribbon"/>
</dbReference>
<evidence type="ECO:0000256" key="4">
    <source>
        <dbReference type="ARBA" id="ARBA00022723"/>
    </source>
</evidence>
<evidence type="ECO:0000256" key="6">
    <source>
        <dbReference type="ARBA" id="ARBA00022786"/>
    </source>
</evidence>
<dbReference type="AlphaFoldDB" id="A0AAN7L916"/>
<keyword evidence="4" id="KW-0479">Metal-binding</keyword>